<sequence>MPEVPAMSSSAWNALLKSALSETIQPKVERWRSRLDALLVFSSSEDQMVRTNELLANLTDIIIAINRVPTGRPPDNPSQFVPPRSDRCETERITNPTQLSIAAIAVACRGFLNMRFLGPTIQLLPQILVIPVLLFILGLLDTLFSSVLQLSPVPKPILFTSGLSLLFISALAFLLFYTLTHRSINPSGLPFQWTAV</sequence>
<keyword evidence="1" id="KW-1133">Transmembrane helix</keyword>
<reference evidence="2" key="1">
    <citation type="submission" date="2023-03" db="EMBL/GenBank/DDBJ databases">
        <title>Massive genome expansion in bonnet fungi (Mycena s.s.) driven by repeated elements and novel gene families across ecological guilds.</title>
        <authorList>
            <consortium name="Lawrence Berkeley National Laboratory"/>
            <person name="Harder C.B."/>
            <person name="Miyauchi S."/>
            <person name="Viragh M."/>
            <person name="Kuo A."/>
            <person name="Thoen E."/>
            <person name="Andreopoulos B."/>
            <person name="Lu D."/>
            <person name="Skrede I."/>
            <person name="Drula E."/>
            <person name="Henrissat B."/>
            <person name="Morin E."/>
            <person name="Kohler A."/>
            <person name="Barry K."/>
            <person name="LaButti K."/>
            <person name="Morin E."/>
            <person name="Salamov A."/>
            <person name="Lipzen A."/>
            <person name="Mereny Z."/>
            <person name="Hegedus B."/>
            <person name="Baldrian P."/>
            <person name="Stursova M."/>
            <person name="Weitz H."/>
            <person name="Taylor A."/>
            <person name="Grigoriev I.V."/>
            <person name="Nagy L.G."/>
            <person name="Martin F."/>
            <person name="Kauserud H."/>
        </authorList>
    </citation>
    <scope>NUCLEOTIDE SEQUENCE</scope>
    <source>
        <strain evidence="2">9144</strain>
    </source>
</reference>
<accession>A0AAD6YE70</accession>
<evidence type="ECO:0000313" key="2">
    <source>
        <dbReference type="EMBL" id="KAJ7211735.1"/>
    </source>
</evidence>
<dbReference type="Proteomes" id="UP001219525">
    <property type="component" value="Unassembled WGS sequence"/>
</dbReference>
<feature type="transmembrane region" description="Helical" evidence="1">
    <location>
        <begin position="157"/>
        <end position="179"/>
    </location>
</feature>
<gene>
    <name evidence="2" type="ORF">GGX14DRAFT_564961</name>
</gene>
<dbReference type="AlphaFoldDB" id="A0AAD6YE70"/>
<keyword evidence="3" id="KW-1185">Reference proteome</keyword>
<comment type="caution">
    <text evidence="2">The sequence shown here is derived from an EMBL/GenBank/DDBJ whole genome shotgun (WGS) entry which is preliminary data.</text>
</comment>
<organism evidence="2 3">
    <name type="scientific">Mycena pura</name>
    <dbReference type="NCBI Taxonomy" id="153505"/>
    <lineage>
        <taxon>Eukaryota</taxon>
        <taxon>Fungi</taxon>
        <taxon>Dikarya</taxon>
        <taxon>Basidiomycota</taxon>
        <taxon>Agaricomycotina</taxon>
        <taxon>Agaricomycetes</taxon>
        <taxon>Agaricomycetidae</taxon>
        <taxon>Agaricales</taxon>
        <taxon>Marasmiineae</taxon>
        <taxon>Mycenaceae</taxon>
        <taxon>Mycena</taxon>
    </lineage>
</organism>
<name>A0AAD6YE70_9AGAR</name>
<evidence type="ECO:0000313" key="3">
    <source>
        <dbReference type="Proteomes" id="UP001219525"/>
    </source>
</evidence>
<keyword evidence="1" id="KW-0472">Membrane</keyword>
<feature type="transmembrane region" description="Helical" evidence="1">
    <location>
        <begin position="123"/>
        <end position="145"/>
    </location>
</feature>
<proteinExistence type="predicted"/>
<dbReference type="EMBL" id="JARJCW010000025">
    <property type="protein sequence ID" value="KAJ7211735.1"/>
    <property type="molecule type" value="Genomic_DNA"/>
</dbReference>
<keyword evidence="1" id="KW-0812">Transmembrane</keyword>
<protein>
    <submittedName>
        <fullName evidence="2">Uncharacterized protein</fullName>
    </submittedName>
</protein>
<evidence type="ECO:0000256" key="1">
    <source>
        <dbReference type="SAM" id="Phobius"/>
    </source>
</evidence>